<comment type="pathway">
    <text evidence="1">Mycotoxin biosynthesis.</text>
</comment>
<proteinExistence type="predicted"/>
<evidence type="ECO:0000256" key="1">
    <source>
        <dbReference type="ARBA" id="ARBA00004685"/>
    </source>
</evidence>
<dbReference type="OrthoDB" id="809632at2759"/>
<feature type="domain" description="Enoyl reductase (ER)" evidence="5">
    <location>
        <begin position="21"/>
        <end position="344"/>
    </location>
</feature>
<evidence type="ECO:0000259" key="5">
    <source>
        <dbReference type="SMART" id="SM00829"/>
    </source>
</evidence>
<organism evidence="6 7">
    <name type="scientific">[Torrubiella] hemipterigena</name>
    <dbReference type="NCBI Taxonomy" id="1531966"/>
    <lineage>
        <taxon>Eukaryota</taxon>
        <taxon>Fungi</taxon>
        <taxon>Dikarya</taxon>
        <taxon>Ascomycota</taxon>
        <taxon>Pezizomycotina</taxon>
        <taxon>Sordariomycetes</taxon>
        <taxon>Hypocreomycetidae</taxon>
        <taxon>Hypocreales</taxon>
        <taxon>Clavicipitaceae</taxon>
        <taxon>Clavicipitaceae incertae sedis</taxon>
        <taxon>'Torrubiella' clade</taxon>
    </lineage>
</organism>
<protein>
    <recommendedName>
        <fullName evidence="3">Dehydrogenase FUB6</fullName>
    </recommendedName>
    <alternativeName>
        <fullName evidence="4">Fusaric acid biosynthesis protein 6</fullName>
    </alternativeName>
</protein>
<dbReference type="EMBL" id="CDHN01000007">
    <property type="protein sequence ID" value="CEJ94757.1"/>
    <property type="molecule type" value="Genomic_DNA"/>
</dbReference>
<dbReference type="InterPro" id="IPR011032">
    <property type="entry name" value="GroES-like_sf"/>
</dbReference>
<dbReference type="FunFam" id="3.40.50.720:FF:000121">
    <property type="entry name" value="Prostaglandin reductase 2"/>
    <property type="match status" value="1"/>
</dbReference>
<dbReference type="InterPro" id="IPR020843">
    <property type="entry name" value="ER"/>
</dbReference>
<name>A0A0A1TT18_9HYPO</name>
<dbReference type="PANTHER" id="PTHR43205">
    <property type="entry name" value="PROSTAGLANDIN REDUCTASE"/>
    <property type="match status" value="1"/>
</dbReference>
<evidence type="ECO:0000256" key="4">
    <source>
        <dbReference type="ARBA" id="ARBA00083301"/>
    </source>
</evidence>
<dbReference type="SUPFAM" id="SSF50129">
    <property type="entry name" value="GroES-like"/>
    <property type="match status" value="1"/>
</dbReference>
<dbReference type="Pfam" id="PF00107">
    <property type="entry name" value="ADH_zinc_N"/>
    <property type="match status" value="1"/>
</dbReference>
<dbReference type="InterPro" id="IPR045010">
    <property type="entry name" value="MDR_fam"/>
</dbReference>
<dbReference type="PANTHER" id="PTHR43205:SF7">
    <property type="entry name" value="PROSTAGLANDIN REDUCTASE 1"/>
    <property type="match status" value="1"/>
</dbReference>
<dbReference type="Gene3D" id="3.90.180.10">
    <property type="entry name" value="Medium-chain alcohol dehydrogenases, catalytic domain"/>
    <property type="match status" value="1"/>
</dbReference>
<gene>
    <name evidence="6" type="ORF">VHEMI10271</name>
</gene>
<accession>A0A0A1TT18</accession>
<dbReference type="InterPro" id="IPR041694">
    <property type="entry name" value="ADH_N_2"/>
</dbReference>
<dbReference type="Proteomes" id="UP000039046">
    <property type="component" value="Unassembled WGS sequence"/>
</dbReference>
<evidence type="ECO:0000313" key="7">
    <source>
        <dbReference type="Proteomes" id="UP000039046"/>
    </source>
</evidence>
<dbReference type="InterPro" id="IPR013149">
    <property type="entry name" value="ADH-like_C"/>
</dbReference>
<keyword evidence="2" id="KW-0560">Oxidoreductase</keyword>
<reference evidence="6 7" key="1">
    <citation type="journal article" date="2015" name="Genome Announc.">
        <title>Draft Genome Sequence and Gene Annotation of the Entomopathogenic Fungus Verticillium hemipterigenum.</title>
        <authorList>
            <person name="Horn F."/>
            <person name="Habel A."/>
            <person name="Scharf D.H."/>
            <person name="Dworschak J."/>
            <person name="Brakhage A.A."/>
            <person name="Guthke R."/>
            <person name="Hertweck C."/>
            <person name="Linde J."/>
        </authorList>
    </citation>
    <scope>NUCLEOTIDE SEQUENCE [LARGE SCALE GENOMIC DNA]</scope>
</reference>
<dbReference type="AlphaFoldDB" id="A0A0A1TT18"/>
<dbReference type="CDD" id="cd05288">
    <property type="entry name" value="PGDH"/>
    <property type="match status" value="1"/>
</dbReference>
<dbReference type="GO" id="GO:0016628">
    <property type="term" value="F:oxidoreductase activity, acting on the CH-CH group of donors, NAD or NADP as acceptor"/>
    <property type="evidence" value="ECO:0007669"/>
    <property type="project" value="InterPro"/>
</dbReference>
<dbReference type="InterPro" id="IPR036291">
    <property type="entry name" value="NAD(P)-bd_dom_sf"/>
</dbReference>
<dbReference type="Pfam" id="PF16884">
    <property type="entry name" value="ADH_N_2"/>
    <property type="match status" value="1"/>
</dbReference>
<evidence type="ECO:0000256" key="2">
    <source>
        <dbReference type="ARBA" id="ARBA00023002"/>
    </source>
</evidence>
<dbReference type="SUPFAM" id="SSF51735">
    <property type="entry name" value="NAD(P)-binding Rossmann-fold domains"/>
    <property type="match status" value="1"/>
</dbReference>
<keyword evidence="7" id="KW-1185">Reference proteome</keyword>
<dbReference type="SMART" id="SM00829">
    <property type="entry name" value="PKS_ER"/>
    <property type="match status" value="1"/>
</dbReference>
<evidence type="ECO:0000256" key="3">
    <source>
        <dbReference type="ARBA" id="ARBA00069006"/>
    </source>
</evidence>
<sequence length="346" mass="37546">MSTPNKTLIFKQVPNGMPIAGQDLVVENRPISLDTAPKDGILIAILRSSYDPYLRGRMRAQTTQSYTGAFDIDSPVVNYGIAKVLKSNSPDFVEGELVKGIFPIAQYAEVSKPGIQTVTKIHNPLNLDEGIFLGPLGMPGLSAWSSLYKIGQPKKGETIFISSAAGAVGQVVAQIAKHEGLTVIGSVGSQEKLDFILNDIGFDGGFNYKEETAEDALKRLAPEGIDIYYDNVGGEQLDAALNALKVKGRIVGCGMIGEYNKAPEERYRIKNLGNIIAKQLNYRGFVVSDPEYGPAYAKEHYEAIAEWISNGSFTPKLHYTEGIDHAAQGFVDMLVGNNFGKAVLRI</sequence>
<evidence type="ECO:0000313" key="6">
    <source>
        <dbReference type="EMBL" id="CEJ94757.1"/>
    </source>
</evidence>
<dbReference type="HOGENOM" id="CLU_026673_29_1_1"/>
<dbReference type="Gene3D" id="3.40.50.720">
    <property type="entry name" value="NAD(P)-binding Rossmann-like Domain"/>
    <property type="match status" value="1"/>
</dbReference>